<accession>A0A3B0SST4</accession>
<dbReference type="InterPro" id="IPR058625">
    <property type="entry name" value="MdtA-like_BSH"/>
</dbReference>
<dbReference type="PANTHER" id="PTHR30469">
    <property type="entry name" value="MULTIDRUG RESISTANCE PROTEIN MDTA"/>
    <property type="match status" value="1"/>
</dbReference>
<dbReference type="Gene3D" id="1.10.287.470">
    <property type="entry name" value="Helix hairpin bin"/>
    <property type="match status" value="1"/>
</dbReference>
<name>A0A3B0SST4_9ZZZZ</name>
<dbReference type="InterPro" id="IPR006143">
    <property type="entry name" value="RND_pump_MFP"/>
</dbReference>
<dbReference type="GO" id="GO:1990281">
    <property type="term" value="C:efflux pump complex"/>
    <property type="evidence" value="ECO:0007669"/>
    <property type="project" value="TreeGrafter"/>
</dbReference>
<dbReference type="AlphaFoldDB" id="A0A3B0SST4"/>
<dbReference type="GO" id="GO:0015562">
    <property type="term" value="F:efflux transmembrane transporter activity"/>
    <property type="evidence" value="ECO:0007669"/>
    <property type="project" value="TreeGrafter"/>
</dbReference>
<dbReference type="NCBIfam" id="TIGR01730">
    <property type="entry name" value="RND_mfp"/>
    <property type="match status" value="1"/>
</dbReference>
<dbReference type="EMBL" id="UOED01000134">
    <property type="protein sequence ID" value="VAV99513.1"/>
    <property type="molecule type" value="Genomic_DNA"/>
</dbReference>
<dbReference type="PANTHER" id="PTHR30469:SF15">
    <property type="entry name" value="HLYD FAMILY OF SECRETION PROTEINS"/>
    <property type="match status" value="1"/>
</dbReference>
<dbReference type="Pfam" id="PF25917">
    <property type="entry name" value="BSH_RND"/>
    <property type="match status" value="1"/>
</dbReference>
<evidence type="ECO:0000259" key="2">
    <source>
        <dbReference type="Pfam" id="PF25917"/>
    </source>
</evidence>
<dbReference type="Gene3D" id="2.40.30.170">
    <property type="match status" value="1"/>
</dbReference>
<proteinExistence type="predicted"/>
<protein>
    <recommendedName>
        <fullName evidence="2">Multidrug resistance protein MdtA-like barrel-sandwich hybrid domain-containing protein</fullName>
    </recommendedName>
</protein>
<sequence length="369" mass="39453">MKYILLTIAVIAGFFLTLHLLRRDPTEQPKMVNIPWALHTATATQGTATEIFPALGKVQSTSDITLAPQISGTVLSLGPREGGRVKKDGLLVQIDTRELVSQRDALKSQLAGAENAAKNATTEYNRQIELKKNGWIAQSVIDAQETKKQTAVATVSALLNQIKTLDIKIAYGTITAPLNASVIKRTAEVGDTVFPGKAIYVLSAHGGGRVVIPVPLSTLVKVRPASPVEIINGDKIIRAKVTRINPSLDSFAMGSLEIDLPNRPFNLPDGSPISVNVITGQVAQAIIVAPDTLTPSDNPDQRTVFRIREGDPQTLVKTPVKILLCGREGCAVRGNLSPGDRLVRGHGSILLRLRDGDGVITSVKEGAVQ</sequence>
<evidence type="ECO:0000256" key="1">
    <source>
        <dbReference type="SAM" id="Coils"/>
    </source>
</evidence>
<reference evidence="3" key="1">
    <citation type="submission" date="2018-06" db="EMBL/GenBank/DDBJ databases">
        <authorList>
            <person name="Zhirakovskaya E."/>
        </authorList>
    </citation>
    <scope>NUCLEOTIDE SEQUENCE</scope>
</reference>
<feature type="coiled-coil region" evidence="1">
    <location>
        <begin position="96"/>
        <end position="123"/>
    </location>
</feature>
<evidence type="ECO:0000313" key="3">
    <source>
        <dbReference type="EMBL" id="VAV99513.1"/>
    </source>
</evidence>
<dbReference type="SUPFAM" id="SSF111369">
    <property type="entry name" value="HlyD-like secretion proteins"/>
    <property type="match status" value="1"/>
</dbReference>
<organism evidence="3">
    <name type="scientific">hydrothermal vent metagenome</name>
    <dbReference type="NCBI Taxonomy" id="652676"/>
    <lineage>
        <taxon>unclassified sequences</taxon>
        <taxon>metagenomes</taxon>
        <taxon>ecological metagenomes</taxon>
    </lineage>
</organism>
<gene>
    <name evidence="3" type="ORF">MNBD_ALPHA02-189</name>
</gene>
<feature type="domain" description="Multidrug resistance protein MdtA-like barrel-sandwich hybrid" evidence="2">
    <location>
        <begin position="64"/>
        <end position="198"/>
    </location>
</feature>
<dbReference type="Gene3D" id="2.40.50.100">
    <property type="match status" value="1"/>
</dbReference>
<keyword evidence="1" id="KW-0175">Coiled coil</keyword>